<dbReference type="OrthoDB" id="116537at2759"/>
<evidence type="ECO:0000313" key="2">
    <source>
        <dbReference type="Proteomes" id="UP000198211"/>
    </source>
</evidence>
<sequence length="199" mass="22424">MQLYMKPSQNAKQAQLVSLTAENWASMLSKAKSTYRKQKTFSGPFVLRLHMYAAKEVRQGIRRATPARISEAADAIESYLTEWTDVHVGDLARTHWTISQARQPDDSAVTLPDNTTFRQMQHLDAMMTQTEDGAQNQSVVTLTIQLNGSRDMQLTFNIQELRAIMELPNNNLIAAGLLSNFQPPREPSVNVDHVDHLSD</sequence>
<reference evidence="2" key="1">
    <citation type="submission" date="2017-03" db="EMBL/GenBank/DDBJ databases">
        <title>Phytopthora megakarya and P. palmivora, two closely related causual agents of cacao black pod achieved similar genome size and gene model numbers by different mechanisms.</title>
        <authorList>
            <person name="Ali S."/>
            <person name="Shao J."/>
            <person name="Larry D.J."/>
            <person name="Kronmiller B."/>
            <person name="Shen D."/>
            <person name="Strem M.D."/>
            <person name="Melnick R.L."/>
            <person name="Guiltinan M.J."/>
            <person name="Tyler B.M."/>
            <person name="Meinhardt L.W."/>
            <person name="Bailey B.A."/>
        </authorList>
    </citation>
    <scope>NUCLEOTIDE SEQUENCE [LARGE SCALE GENOMIC DNA]</scope>
    <source>
        <strain evidence="2">zdho120</strain>
    </source>
</reference>
<dbReference type="Proteomes" id="UP000198211">
    <property type="component" value="Unassembled WGS sequence"/>
</dbReference>
<dbReference type="AlphaFoldDB" id="A0A225VL64"/>
<evidence type="ECO:0000313" key="1">
    <source>
        <dbReference type="EMBL" id="OWZ05834.1"/>
    </source>
</evidence>
<organism evidence="1 2">
    <name type="scientific">Phytophthora megakarya</name>
    <dbReference type="NCBI Taxonomy" id="4795"/>
    <lineage>
        <taxon>Eukaryota</taxon>
        <taxon>Sar</taxon>
        <taxon>Stramenopiles</taxon>
        <taxon>Oomycota</taxon>
        <taxon>Peronosporomycetes</taxon>
        <taxon>Peronosporales</taxon>
        <taxon>Peronosporaceae</taxon>
        <taxon>Phytophthora</taxon>
    </lineage>
</organism>
<accession>A0A225VL64</accession>
<comment type="caution">
    <text evidence="1">The sequence shown here is derived from an EMBL/GenBank/DDBJ whole genome shotgun (WGS) entry which is preliminary data.</text>
</comment>
<name>A0A225VL64_9STRA</name>
<protein>
    <submittedName>
        <fullName evidence="1">Uncharacterized protein</fullName>
    </submittedName>
</protein>
<proteinExistence type="predicted"/>
<keyword evidence="2" id="KW-1185">Reference proteome</keyword>
<dbReference type="EMBL" id="NBNE01004232">
    <property type="protein sequence ID" value="OWZ05834.1"/>
    <property type="molecule type" value="Genomic_DNA"/>
</dbReference>
<gene>
    <name evidence="1" type="ORF">PHMEG_00021999</name>
</gene>